<dbReference type="Proteomes" id="UP001217325">
    <property type="component" value="Unassembled WGS sequence"/>
</dbReference>
<accession>A0AAW6L901</accession>
<proteinExistence type="predicted"/>
<protein>
    <recommendedName>
        <fullName evidence="3">Secreted protein</fullName>
    </recommendedName>
</protein>
<dbReference type="EMBL" id="JARDXE010000001">
    <property type="protein sequence ID" value="MDE8643384.1"/>
    <property type="molecule type" value="Genomic_DNA"/>
</dbReference>
<reference evidence="1" key="1">
    <citation type="submission" date="2023-02" db="EMBL/GenBank/DDBJ databases">
        <title>A novel hydrolase synthesized by Rhodococcus erythropolis HQ is responsible for the detoxification of Zearalenone.</title>
        <authorList>
            <person name="Hu J."/>
            <person name="Xu J."/>
        </authorList>
    </citation>
    <scope>NUCLEOTIDE SEQUENCE</scope>
    <source>
        <strain evidence="1">HQ</strain>
    </source>
</reference>
<comment type="caution">
    <text evidence="1">The sequence shown here is derived from an EMBL/GenBank/DDBJ whole genome shotgun (WGS) entry which is preliminary data.</text>
</comment>
<gene>
    <name evidence="1" type="ORF">PXH69_00400</name>
</gene>
<organism evidence="1 2">
    <name type="scientific">Rhodococcus qingshengii</name>
    <dbReference type="NCBI Taxonomy" id="334542"/>
    <lineage>
        <taxon>Bacteria</taxon>
        <taxon>Bacillati</taxon>
        <taxon>Actinomycetota</taxon>
        <taxon>Actinomycetes</taxon>
        <taxon>Mycobacteriales</taxon>
        <taxon>Nocardiaceae</taxon>
        <taxon>Rhodococcus</taxon>
        <taxon>Rhodococcus erythropolis group</taxon>
    </lineage>
</organism>
<evidence type="ECO:0008006" key="3">
    <source>
        <dbReference type="Google" id="ProtNLM"/>
    </source>
</evidence>
<sequence>MGEVSPAVNRSPFRRFLTAAVISSAGSSVTAVATHTWGAHLVYSPTRSGLDRFMLGPAEHVGQILPAAHRTARRDSNTHH</sequence>
<evidence type="ECO:0000313" key="1">
    <source>
        <dbReference type="EMBL" id="MDE8643384.1"/>
    </source>
</evidence>
<name>A0AAW6L901_RHOSG</name>
<dbReference type="RefSeq" id="WP_275231311.1">
    <property type="nucleotide sequence ID" value="NZ_JARDXE010000001.1"/>
</dbReference>
<dbReference type="AlphaFoldDB" id="A0AAW6L901"/>
<evidence type="ECO:0000313" key="2">
    <source>
        <dbReference type="Proteomes" id="UP001217325"/>
    </source>
</evidence>